<gene>
    <name evidence="1" type="ORF">F1609_28865</name>
</gene>
<organism evidence="1 2">
    <name type="scientific">Massilia aquatica</name>
    <dbReference type="NCBI Taxonomy" id="2609000"/>
    <lineage>
        <taxon>Bacteria</taxon>
        <taxon>Pseudomonadati</taxon>
        <taxon>Pseudomonadota</taxon>
        <taxon>Betaproteobacteria</taxon>
        <taxon>Burkholderiales</taxon>
        <taxon>Oxalobacteraceae</taxon>
        <taxon>Telluria group</taxon>
        <taxon>Massilia</taxon>
    </lineage>
</organism>
<dbReference type="Proteomes" id="UP000819052">
    <property type="component" value="Unassembled WGS sequence"/>
</dbReference>
<dbReference type="EMBL" id="VVIW01000028">
    <property type="protein sequence ID" value="NHZ44149.1"/>
    <property type="molecule type" value="Genomic_DNA"/>
</dbReference>
<accession>A0ABX0MKX7</accession>
<proteinExistence type="predicted"/>
<reference evidence="1 2" key="1">
    <citation type="submission" date="2019-09" db="EMBL/GenBank/DDBJ databases">
        <title>Taxonomy of Antarctic Massilia spp.: description of Massilia rubra sp. nov., Massilia aquatica sp. nov., Massilia mucilaginosa sp. nov., Massilia frigida sp. nov. isolated from streams, lakes and regoliths.</title>
        <authorList>
            <person name="Holochova P."/>
            <person name="Sedlacek I."/>
            <person name="Kralova S."/>
            <person name="Maslanova I."/>
            <person name="Busse H.-J."/>
            <person name="Stankova E."/>
            <person name="Vrbovska V."/>
            <person name="Kovarovic V."/>
            <person name="Bartak M."/>
            <person name="Svec P."/>
            <person name="Pantucek R."/>
        </authorList>
    </citation>
    <scope>NUCLEOTIDE SEQUENCE [LARGE SCALE GENOMIC DNA]</scope>
    <source>
        <strain evidence="1 2">CCM 8693</strain>
    </source>
</reference>
<evidence type="ECO:0000313" key="2">
    <source>
        <dbReference type="Proteomes" id="UP000819052"/>
    </source>
</evidence>
<name>A0ABX0MKX7_9BURK</name>
<protein>
    <submittedName>
        <fullName evidence="1">Uncharacterized protein</fullName>
    </submittedName>
</protein>
<evidence type="ECO:0000313" key="1">
    <source>
        <dbReference type="EMBL" id="NHZ44149.1"/>
    </source>
</evidence>
<sequence>MNTVDDIVSADGRFRAEFVRREDGTHGYVSFINTNNAASPVWKQDWRDVSRFESRDIALFEATGRLAWLKKEADWPAKDHEPIAASQYTPGWIKCPFCGLRFYLADPDRWGGSRHLTCGQRIIDTGHS</sequence>
<comment type="caution">
    <text evidence="1">The sequence shown here is derived from an EMBL/GenBank/DDBJ whole genome shotgun (WGS) entry which is preliminary data.</text>
</comment>
<dbReference type="RefSeq" id="WP_167080567.1">
    <property type="nucleotide sequence ID" value="NZ_VVIW01000028.1"/>
</dbReference>
<keyword evidence="2" id="KW-1185">Reference proteome</keyword>